<evidence type="ECO:0000313" key="6">
    <source>
        <dbReference type="Proteomes" id="UP000548582"/>
    </source>
</evidence>
<sequence>MRWIRFSAEGRTAYGILEGDRIAEVAGDPFRGYEPTPRRHDLPAVKIEVPVIPPTFYAAGLNYVEHVKEGAARRGEVPNIPAKPDMGYRAANALIAHGETVVIPADATEKVHYEGELVAVVGKKAKHLTEETALSCLLGWTIGNDVSERTWQKADRTFWRSKNTDTFKPMGPWIETDLDLDAAETIVRLNGEVRTRFATNHMLFGVAKFIATMTRNITLHPGDVIWMGTDGVSPDLRHGDVVDIEITGIGHLTNPFIREGA</sequence>
<evidence type="ECO:0000256" key="2">
    <source>
        <dbReference type="ARBA" id="ARBA00022723"/>
    </source>
</evidence>
<dbReference type="AlphaFoldDB" id="A0A848EES9"/>
<dbReference type="SUPFAM" id="SSF56529">
    <property type="entry name" value="FAH"/>
    <property type="match status" value="1"/>
</dbReference>
<dbReference type="InterPro" id="IPR018833">
    <property type="entry name" value="Rv2993c-like_N"/>
</dbReference>
<keyword evidence="2" id="KW-0479">Metal-binding</keyword>
<dbReference type="InterPro" id="IPR036663">
    <property type="entry name" value="Fumarylacetoacetase_C_sf"/>
</dbReference>
<evidence type="ECO:0000259" key="4">
    <source>
        <dbReference type="Pfam" id="PF10370"/>
    </source>
</evidence>
<feature type="domain" description="Fumarylacetoacetase-like C-terminal" evidence="3">
    <location>
        <begin position="56"/>
        <end position="256"/>
    </location>
</feature>
<accession>A0A848EES9</accession>
<evidence type="ECO:0000256" key="1">
    <source>
        <dbReference type="ARBA" id="ARBA00010211"/>
    </source>
</evidence>
<gene>
    <name evidence="5" type="ORF">GWK16_17165</name>
</gene>
<evidence type="ECO:0000313" key="5">
    <source>
        <dbReference type="EMBL" id="NMJ42981.1"/>
    </source>
</evidence>
<dbReference type="Gene3D" id="2.30.30.370">
    <property type="entry name" value="FAH"/>
    <property type="match status" value="1"/>
</dbReference>
<dbReference type="PANTHER" id="PTHR42796">
    <property type="entry name" value="FUMARYLACETOACETATE HYDROLASE DOMAIN-CONTAINING PROTEIN 2A-RELATED"/>
    <property type="match status" value="1"/>
</dbReference>
<reference evidence="5 6" key="1">
    <citation type="submission" date="2020-03" db="EMBL/GenBank/DDBJ databases">
        <authorList>
            <person name="Sun Q."/>
        </authorList>
    </citation>
    <scope>NUCLEOTIDE SEQUENCE [LARGE SCALE GENOMIC DNA]</scope>
    <source>
        <strain evidence="5 6">JC162</strain>
    </source>
</reference>
<dbReference type="EMBL" id="JABBKX010000006">
    <property type="protein sequence ID" value="NMJ42981.1"/>
    <property type="molecule type" value="Genomic_DNA"/>
</dbReference>
<keyword evidence="5" id="KW-0378">Hydrolase</keyword>
<dbReference type="Pfam" id="PF10370">
    <property type="entry name" value="Rv2993c-like_N"/>
    <property type="match status" value="1"/>
</dbReference>
<dbReference type="Gene3D" id="3.90.850.10">
    <property type="entry name" value="Fumarylacetoacetase-like, C-terminal domain"/>
    <property type="match status" value="1"/>
</dbReference>
<organism evidence="5 6">
    <name type="scientific">Neoroseomonas marina</name>
    <dbReference type="NCBI Taxonomy" id="1232220"/>
    <lineage>
        <taxon>Bacteria</taxon>
        <taxon>Pseudomonadati</taxon>
        <taxon>Pseudomonadota</taxon>
        <taxon>Alphaproteobacteria</taxon>
        <taxon>Acetobacterales</taxon>
        <taxon>Acetobacteraceae</taxon>
        <taxon>Neoroseomonas</taxon>
    </lineage>
</organism>
<dbReference type="RefSeq" id="WP_170055212.1">
    <property type="nucleotide sequence ID" value="NZ_JABBKX010000006.1"/>
</dbReference>
<dbReference type="GO" id="GO:0046872">
    <property type="term" value="F:metal ion binding"/>
    <property type="evidence" value="ECO:0007669"/>
    <property type="project" value="UniProtKB-KW"/>
</dbReference>
<comment type="similarity">
    <text evidence="1">Belongs to the FAH family.</text>
</comment>
<comment type="caution">
    <text evidence="5">The sequence shown here is derived from an EMBL/GenBank/DDBJ whole genome shotgun (WGS) entry which is preliminary data.</text>
</comment>
<name>A0A848EES9_9PROT</name>
<dbReference type="Pfam" id="PF01557">
    <property type="entry name" value="FAA_hydrolase"/>
    <property type="match status" value="1"/>
</dbReference>
<dbReference type="GO" id="GO:0016787">
    <property type="term" value="F:hydrolase activity"/>
    <property type="evidence" value="ECO:0007669"/>
    <property type="project" value="UniProtKB-KW"/>
</dbReference>
<evidence type="ECO:0000259" key="3">
    <source>
        <dbReference type="Pfam" id="PF01557"/>
    </source>
</evidence>
<feature type="domain" description="Rv2993c-like N-terminal" evidence="4">
    <location>
        <begin position="1"/>
        <end position="47"/>
    </location>
</feature>
<dbReference type="Proteomes" id="UP000548582">
    <property type="component" value="Unassembled WGS sequence"/>
</dbReference>
<proteinExistence type="inferred from homology"/>
<dbReference type="InterPro" id="IPR011234">
    <property type="entry name" value="Fumarylacetoacetase-like_C"/>
</dbReference>
<dbReference type="InterPro" id="IPR051121">
    <property type="entry name" value="FAH"/>
</dbReference>
<protein>
    <submittedName>
        <fullName evidence="5">Fumarylacetoacetate hydrolase family protein</fullName>
    </submittedName>
</protein>
<keyword evidence="6" id="KW-1185">Reference proteome</keyword>
<dbReference type="PANTHER" id="PTHR42796:SF4">
    <property type="entry name" value="FUMARYLACETOACETATE HYDROLASE DOMAIN-CONTAINING PROTEIN 2A"/>
    <property type="match status" value="1"/>
</dbReference>
<dbReference type="GO" id="GO:0044281">
    <property type="term" value="P:small molecule metabolic process"/>
    <property type="evidence" value="ECO:0007669"/>
    <property type="project" value="UniProtKB-ARBA"/>
</dbReference>